<sequence>MVHYCIINGRDYDEFSRQAWRYSSSEHTVPHVWVGDLKAENVLNGSPLEDHCPHKSEKEQNFTGSVRIVGTVQVVESFRSDWINGINVYVLPGVLVDKNAHQIGIKQTILASIEVDVLDVQGNIDCPDINGRNVDDFLYTDEDDTRIVLGRVRISDDLVMENGSFNSVDLIKWLDPQSLWIDSNINANGDLAAHAAHVQKIYTIDLLNLPQNYWTKSTDQSIPVNLTIHGNLAVEETFNNLNIPQGITLLDRSIRHSGTLFTSNVTVYGDVVSSAGYVIALSMEAGVMLDDFVAAAATIDEDATIIEHLRATNAQNLTDFVLIAGTSDVQPITGPMDIQRVTEPYEKTEPKLLPVILDNAYLVNYAT</sequence>
<gene>
    <name evidence="1" type="ORF">APZ42_025456</name>
</gene>
<dbReference type="EMBL" id="LRGB01001877">
    <property type="protein sequence ID" value="KZS10160.1"/>
    <property type="molecule type" value="Genomic_DNA"/>
</dbReference>
<protein>
    <submittedName>
        <fullName evidence="1">Female sterile M3-like protein</fullName>
    </submittedName>
</protein>
<dbReference type="Proteomes" id="UP000076858">
    <property type="component" value="Unassembled WGS sequence"/>
</dbReference>
<comment type="caution">
    <text evidence="1">The sequence shown here is derived from an EMBL/GenBank/DDBJ whole genome shotgun (WGS) entry which is preliminary data.</text>
</comment>
<name>A0A164T2S1_9CRUS</name>
<reference evidence="1 2" key="1">
    <citation type="submission" date="2016-03" db="EMBL/GenBank/DDBJ databases">
        <title>EvidentialGene: Evidence-directed Construction of Genes on Genomes.</title>
        <authorList>
            <person name="Gilbert D.G."/>
            <person name="Choi J.-H."/>
            <person name="Mockaitis K."/>
            <person name="Colbourne J."/>
            <person name="Pfrender M."/>
        </authorList>
    </citation>
    <scope>NUCLEOTIDE SEQUENCE [LARGE SCALE GENOMIC DNA]</scope>
    <source>
        <strain evidence="1 2">Xinb3</strain>
        <tissue evidence="1">Complete organism</tissue>
    </source>
</reference>
<proteinExistence type="predicted"/>
<dbReference type="OrthoDB" id="7936313at2759"/>
<organism evidence="1 2">
    <name type="scientific">Daphnia magna</name>
    <dbReference type="NCBI Taxonomy" id="35525"/>
    <lineage>
        <taxon>Eukaryota</taxon>
        <taxon>Metazoa</taxon>
        <taxon>Ecdysozoa</taxon>
        <taxon>Arthropoda</taxon>
        <taxon>Crustacea</taxon>
        <taxon>Branchiopoda</taxon>
        <taxon>Diplostraca</taxon>
        <taxon>Cladocera</taxon>
        <taxon>Anomopoda</taxon>
        <taxon>Daphniidae</taxon>
        <taxon>Daphnia</taxon>
    </lineage>
</organism>
<accession>A0A164T2S1</accession>
<evidence type="ECO:0000313" key="1">
    <source>
        <dbReference type="EMBL" id="KZS10160.1"/>
    </source>
</evidence>
<keyword evidence="2" id="KW-1185">Reference proteome</keyword>
<evidence type="ECO:0000313" key="2">
    <source>
        <dbReference type="Proteomes" id="UP000076858"/>
    </source>
</evidence>
<dbReference type="AlphaFoldDB" id="A0A164T2S1"/>